<evidence type="ECO:0000313" key="1">
    <source>
        <dbReference type="EMBL" id="KAK0605009.1"/>
    </source>
</evidence>
<dbReference type="EMBL" id="JAUESC010000002">
    <property type="protein sequence ID" value="KAK0605009.1"/>
    <property type="molecule type" value="Genomic_DNA"/>
</dbReference>
<keyword evidence="2" id="KW-1185">Reference proteome</keyword>
<dbReference type="InterPro" id="IPR008686">
    <property type="entry name" value="RNA_pol_mitovir"/>
</dbReference>
<reference evidence="1" key="2">
    <citation type="submission" date="2023-06" db="EMBL/GenBank/DDBJ databases">
        <authorList>
            <person name="Swenson N.G."/>
            <person name="Wegrzyn J.L."/>
            <person name="Mcevoy S.L."/>
        </authorList>
    </citation>
    <scope>NUCLEOTIDE SEQUENCE</scope>
    <source>
        <strain evidence="1">NS2018</strain>
        <tissue evidence="1">Leaf</tissue>
    </source>
</reference>
<sequence>MAAEMSQLDHKDRFRGYAILGDDVVNTDDAVAKQYSMLLDNMGVTISEVKNLCSHNGTLEFAKRFWTKSAQVDFSPISLQALNVHRTNKGLCQIQ</sequence>
<proteinExistence type="predicted"/>
<gene>
    <name evidence="1" type="ORF">LWI29_021814</name>
</gene>
<dbReference type="PANTHER" id="PTHR34456:SF13">
    <property type="entry name" value="REVERSE TRANSCRIPTASE DOMAIN-CONTAINING PROTEIN"/>
    <property type="match status" value="1"/>
</dbReference>
<dbReference type="PANTHER" id="PTHR34456">
    <property type="entry name" value="MITOVIRUS RNA-DEPENDENT RNA POLYMERASE"/>
    <property type="match status" value="1"/>
</dbReference>
<comment type="caution">
    <text evidence="1">The sequence shown here is derived from an EMBL/GenBank/DDBJ whole genome shotgun (WGS) entry which is preliminary data.</text>
</comment>
<name>A0AA39TFW4_ACESA</name>
<dbReference type="AlphaFoldDB" id="A0AA39TFW4"/>
<dbReference type="Pfam" id="PF05919">
    <property type="entry name" value="Mitovir_RNA_pol"/>
    <property type="match status" value="1"/>
</dbReference>
<dbReference type="Proteomes" id="UP001168877">
    <property type="component" value="Unassembled WGS sequence"/>
</dbReference>
<accession>A0AA39TFW4</accession>
<reference evidence="1" key="1">
    <citation type="journal article" date="2022" name="Plant J.">
        <title>Strategies of tolerance reflected in two North American maple genomes.</title>
        <authorList>
            <person name="McEvoy S.L."/>
            <person name="Sezen U.U."/>
            <person name="Trouern-Trend A."/>
            <person name="McMahon S.M."/>
            <person name="Schaberg P.G."/>
            <person name="Yang J."/>
            <person name="Wegrzyn J.L."/>
            <person name="Swenson N.G."/>
        </authorList>
    </citation>
    <scope>NUCLEOTIDE SEQUENCE</scope>
    <source>
        <strain evidence="1">NS2018</strain>
    </source>
</reference>
<protein>
    <submittedName>
        <fullName evidence="1">Uncharacterized protein</fullName>
    </submittedName>
</protein>
<organism evidence="1 2">
    <name type="scientific">Acer saccharum</name>
    <name type="common">Sugar maple</name>
    <dbReference type="NCBI Taxonomy" id="4024"/>
    <lineage>
        <taxon>Eukaryota</taxon>
        <taxon>Viridiplantae</taxon>
        <taxon>Streptophyta</taxon>
        <taxon>Embryophyta</taxon>
        <taxon>Tracheophyta</taxon>
        <taxon>Spermatophyta</taxon>
        <taxon>Magnoliopsida</taxon>
        <taxon>eudicotyledons</taxon>
        <taxon>Gunneridae</taxon>
        <taxon>Pentapetalae</taxon>
        <taxon>rosids</taxon>
        <taxon>malvids</taxon>
        <taxon>Sapindales</taxon>
        <taxon>Sapindaceae</taxon>
        <taxon>Hippocastanoideae</taxon>
        <taxon>Acereae</taxon>
        <taxon>Acer</taxon>
    </lineage>
</organism>
<evidence type="ECO:0000313" key="2">
    <source>
        <dbReference type="Proteomes" id="UP001168877"/>
    </source>
</evidence>